<sequence length="120" mass="13863">MNEKTYTILPFNIYSHKKDLELIIIGIKCHAEIQKMITSAIEHNAFQIASNSDGVTLKACNIDFIFDLSWYIKKVAKRNKVIPSYITFTFIDEDGKLQCGRKKFIYITFDNQSDNSRSDS</sequence>
<proteinExistence type="predicted"/>
<organism evidence="1 2">
    <name type="scientific">Citrobacter meridianamericanus</name>
    <dbReference type="NCBI Taxonomy" id="2894201"/>
    <lineage>
        <taxon>Bacteria</taxon>
        <taxon>Pseudomonadati</taxon>
        <taxon>Pseudomonadota</taxon>
        <taxon>Gammaproteobacteria</taxon>
        <taxon>Enterobacterales</taxon>
        <taxon>Enterobacteriaceae</taxon>
        <taxon>Citrobacter</taxon>
    </lineage>
</organism>
<keyword evidence="2" id="KW-1185">Reference proteome</keyword>
<accession>A0ABT1B774</accession>
<evidence type="ECO:0000313" key="2">
    <source>
        <dbReference type="Proteomes" id="UP001139290"/>
    </source>
</evidence>
<dbReference type="Proteomes" id="UP001139290">
    <property type="component" value="Unassembled WGS sequence"/>
</dbReference>
<protein>
    <submittedName>
        <fullName evidence="1">Uncharacterized protein</fullName>
    </submittedName>
</protein>
<dbReference type="RefSeq" id="WP_252838101.1">
    <property type="nucleotide sequence ID" value="NZ_JAJJVQ010000002.1"/>
</dbReference>
<comment type="caution">
    <text evidence="1">The sequence shown here is derived from an EMBL/GenBank/DDBJ whole genome shotgun (WGS) entry which is preliminary data.</text>
</comment>
<name>A0ABT1B774_9ENTR</name>
<gene>
    <name evidence="1" type="ORF">LOD26_08570</name>
</gene>
<reference evidence="1" key="1">
    <citation type="submission" date="2021-11" db="EMBL/GenBank/DDBJ databases">
        <title>Citrobacter meridianamericanus sp. nov. isolated from soil.</title>
        <authorList>
            <person name="Furlan J.P.R."/>
            <person name="Stehling E.G."/>
        </authorList>
    </citation>
    <scope>NUCLEOTIDE SEQUENCE</scope>
    <source>
        <strain evidence="1">BR102</strain>
    </source>
</reference>
<evidence type="ECO:0000313" key="1">
    <source>
        <dbReference type="EMBL" id="MCO5781383.1"/>
    </source>
</evidence>
<dbReference type="EMBL" id="JAJJVQ010000002">
    <property type="protein sequence ID" value="MCO5781383.1"/>
    <property type="molecule type" value="Genomic_DNA"/>
</dbReference>